<dbReference type="RefSeq" id="WP_188607609.1">
    <property type="nucleotide sequence ID" value="NZ_BMGG01000001.1"/>
</dbReference>
<evidence type="ECO:0000313" key="2">
    <source>
        <dbReference type="Proteomes" id="UP000637002"/>
    </source>
</evidence>
<dbReference type="AlphaFoldDB" id="A0A916X8F8"/>
<organism evidence="1 2">
    <name type="scientific">Chelatococcus reniformis</name>
    <dbReference type="NCBI Taxonomy" id="1494448"/>
    <lineage>
        <taxon>Bacteria</taxon>
        <taxon>Pseudomonadati</taxon>
        <taxon>Pseudomonadota</taxon>
        <taxon>Alphaproteobacteria</taxon>
        <taxon>Hyphomicrobiales</taxon>
        <taxon>Chelatococcaceae</taxon>
        <taxon>Chelatococcus</taxon>
    </lineage>
</organism>
<reference evidence="1" key="2">
    <citation type="submission" date="2020-09" db="EMBL/GenBank/DDBJ databases">
        <authorList>
            <person name="Sun Q."/>
            <person name="Zhou Y."/>
        </authorList>
    </citation>
    <scope>NUCLEOTIDE SEQUENCE</scope>
    <source>
        <strain evidence="1">CGMCC 1.12919</strain>
    </source>
</reference>
<evidence type="ECO:0000313" key="1">
    <source>
        <dbReference type="EMBL" id="GGC49598.1"/>
    </source>
</evidence>
<dbReference type="EMBL" id="BMGG01000001">
    <property type="protein sequence ID" value="GGC49598.1"/>
    <property type="molecule type" value="Genomic_DNA"/>
</dbReference>
<comment type="caution">
    <text evidence="1">The sequence shown here is derived from an EMBL/GenBank/DDBJ whole genome shotgun (WGS) entry which is preliminary data.</text>
</comment>
<name>A0A916X8F8_9HYPH</name>
<protein>
    <submittedName>
        <fullName evidence="1">Uncharacterized protein</fullName>
    </submittedName>
</protein>
<sequence>MKQNRKSPENLPPIKVRHEPPTIEEALAAASDLSDDFEQRIEIAAGLMGISMDDVRPHAAVLRRPKAPTVTIAHRTSVRQVVVERKPSRSIASRLR</sequence>
<reference evidence="1" key="1">
    <citation type="journal article" date="2014" name="Int. J. Syst. Evol. Microbiol.">
        <title>Complete genome sequence of Corynebacterium casei LMG S-19264T (=DSM 44701T), isolated from a smear-ripened cheese.</title>
        <authorList>
            <consortium name="US DOE Joint Genome Institute (JGI-PGF)"/>
            <person name="Walter F."/>
            <person name="Albersmeier A."/>
            <person name="Kalinowski J."/>
            <person name="Ruckert C."/>
        </authorList>
    </citation>
    <scope>NUCLEOTIDE SEQUENCE</scope>
    <source>
        <strain evidence="1">CGMCC 1.12919</strain>
    </source>
</reference>
<dbReference type="Proteomes" id="UP000637002">
    <property type="component" value="Unassembled WGS sequence"/>
</dbReference>
<accession>A0A916X8F8</accession>
<keyword evidence="2" id="KW-1185">Reference proteome</keyword>
<gene>
    <name evidence="1" type="ORF">GCM10010994_05980</name>
</gene>
<proteinExistence type="predicted"/>